<dbReference type="SMART" id="SM00100">
    <property type="entry name" value="cNMP"/>
    <property type="match status" value="1"/>
</dbReference>
<dbReference type="InterPro" id="IPR014710">
    <property type="entry name" value="RmlC-like_jellyroll"/>
</dbReference>
<keyword evidence="1" id="KW-0805">Transcription regulation</keyword>
<feature type="domain" description="HTH crp-type" evidence="5">
    <location>
        <begin position="148"/>
        <end position="220"/>
    </location>
</feature>
<evidence type="ECO:0000313" key="6">
    <source>
        <dbReference type="EMBL" id="AKA34150.1"/>
    </source>
</evidence>
<reference evidence="6 7" key="1">
    <citation type="submission" date="2015-03" db="EMBL/GenBank/DDBJ databases">
        <title>Complete genome sequence of Muricauda lutaonensis CC-HSB-11T, isolated from a coastal hot spring.</title>
        <authorList>
            <person name="Kim K.M."/>
        </authorList>
    </citation>
    <scope>NUCLEOTIDE SEQUENCE [LARGE SCALE GENOMIC DNA]</scope>
    <source>
        <strain evidence="6 7">CC-HSB-11</strain>
    </source>
</reference>
<keyword evidence="7" id="KW-1185">Reference proteome</keyword>
<dbReference type="KEGG" id="mlt:VC82_471"/>
<dbReference type="InterPro" id="IPR000595">
    <property type="entry name" value="cNMP-bd_dom"/>
</dbReference>
<evidence type="ECO:0000313" key="7">
    <source>
        <dbReference type="Proteomes" id="UP000032726"/>
    </source>
</evidence>
<dbReference type="OrthoDB" id="9127033at2"/>
<feature type="domain" description="Cyclic nucleotide-binding" evidence="4">
    <location>
        <begin position="30"/>
        <end position="134"/>
    </location>
</feature>
<evidence type="ECO:0000256" key="2">
    <source>
        <dbReference type="ARBA" id="ARBA00023125"/>
    </source>
</evidence>
<protein>
    <recommendedName>
        <fullName evidence="8">Crp/Fnr family transcriptional regulator</fullName>
    </recommendedName>
</protein>
<evidence type="ECO:0000256" key="1">
    <source>
        <dbReference type="ARBA" id="ARBA00023015"/>
    </source>
</evidence>
<dbReference type="InterPro" id="IPR050397">
    <property type="entry name" value="Env_Response_Regulators"/>
</dbReference>
<evidence type="ECO:0008006" key="8">
    <source>
        <dbReference type="Google" id="ProtNLM"/>
    </source>
</evidence>
<dbReference type="EMBL" id="CP011071">
    <property type="protein sequence ID" value="AKA34150.1"/>
    <property type="molecule type" value="Genomic_DNA"/>
</dbReference>
<dbReference type="AlphaFoldDB" id="A0A0D5YPB0"/>
<dbReference type="PROSITE" id="PS51063">
    <property type="entry name" value="HTH_CRP_2"/>
    <property type="match status" value="1"/>
</dbReference>
<dbReference type="PANTHER" id="PTHR24567:SF26">
    <property type="entry name" value="REGULATORY PROTEIN YEIL"/>
    <property type="match status" value="1"/>
</dbReference>
<proteinExistence type="predicted"/>
<dbReference type="Pfam" id="PF00027">
    <property type="entry name" value="cNMP_binding"/>
    <property type="match status" value="1"/>
</dbReference>
<accession>A0A0D5YPB0</accession>
<dbReference type="Pfam" id="PF13545">
    <property type="entry name" value="HTH_Crp_2"/>
    <property type="match status" value="1"/>
</dbReference>
<dbReference type="InterPro" id="IPR012318">
    <property type="entry name" value="HTH_CRP"/>
</dbReference>
<gene>
    <name evidence="6" type="ORF">VC82_471</name>
</gene>
<dbReference type="SMART" id="SM00419">
    <property type="entry name" value="HTH_CRP"/>
    <property type="match status" value="1"/>
</dbReference>
<evidence type="ECO:0000259" key="4">
    <source>
        <dbReference type="PROSITE" id="PS50042"/>
    </source>
</evidence>
<keyword evidence="2" id="KW-0238">DNA-binding</keyword>
<organism evidence="6 7">
    <name type="scientific">Flagellimonas lutaonensis</name>
    <dbReference type="NCBI Taxonomy" id="516051"/>
    <lineage>
        <taxon>Bacteria</taxon>
        <taxon>Pseudomonadati</taxon>
        <taxon>Bacteroidota</taxon>
        <taxon>Flavobacteriia</taxon>
        <taxon>Flavobacteriales</taxon>
        <taxon>Flavobacteriaceae</taxon>
        <taxon>Flagellimonas</taxon>
    </lineage>
</organism>
<sequence>MAQLKNEKPLKELFERLTTSHAELTGNGPLTAKKYRKGQTIFQQGSIPKGAHYIKSGWVKISRVDGNGNEKVLRLVTKNQFIGHLSLIKKWDYLSTAVAVTDCEVFFIAKQVFFELLQKDNTFASLVIEMLADELVETETHLDTLLTKNIQERIANLLLSLEQSSDADPTFNDSLIRLPKKDLAAIVNITPETLSRHLKVLDDKGLIENNKDHIELLNRKGLLKKSNLVD</sequence>
<dbReference type="PROSITE" id="PS50042">
    <property type="entry name" value="CNMP_BINDING_3"/>
    <property type="match status" value="1"/>
</dbReference>
<dbReference type="GO" id="GO:0003677">
    <property type="term" value="F:DNA binding"/>
    <property type="evidence" value="ECO:0007669"/>
    <property type="project" value="UniProtKB-KW"/>
</dbReference>
<evidence type="ECO:0000259" key="5">
    <source>
        <dbReference type="PROSITE" id="PS51063"/>
    </source>
</evidence>
<dbReference type="SUPFAM" id="SSF46785">
    <property type="entry name" value="Winged helix' DNA-binding domain"/>
    <property type="match status" value="1"/>
</dbReference>
<name>A0A0D5YPB0_9FLAO</name>
<dbReference type="SUPFAM" id="SSF51206">
    <property type="entry name" value="cAMP-binding domain-like"/>
    <property type="match status" value="1"/>
</dbReference>
<evidence type="ECO:0000256" key="3">
    <source>
        <dbReference type="ARBA" id="ARBA00023163"/>
    </source>
</evidence>
<dbReference type="Gene3D" id="2.60.120.10">
    <property type="entry name" value="Jelly Rolls"/>
    <property type="match status" value="1"/>
</dbReference>
<dbReference type="CDD" id="cd00038">
    <property type="entry name" value="CAP_ED"/>
    <property type="match status" value="1"/>
</dbReference>
<dbReference type="InterPro" id="IPR018490">
    <property type="entry name" value="cNMP-bd_dom_sf"/>
</dbReference>
<dbReference type="InterPro" id="IPR036390">
    <property type="entry name" value="WH_DNA-bd_sf"/>
</dbReference>
<keyword evidence="3" id="KW-0804">Transcription</keyword>
<dbReference type="PANTHER" id="PTHR24567">
    <property type="entry name" value="CRP FAMILY TRANSCRIPTIONAL REGULATORY PROTEIN"/>
    <property type="match status" value="1"/>
</dbReference>
<dbReference type="HOGENOM" id="CLU_075053_3_2_10"/>
<dbReference type="GO" id="GO:0003700">
    <property type="term" value="F:DNA-binding transcription factor activity"/>
    <property type="evidence" value="ECO:0007669"/>
    <property type="project" value="TreeGrafter"/>
</dbReference>
<dbReference type="Proteomes" id="UP000032726">
    <property type="component" value="Chromosome"/>
</dbReference>
<dbReference type="RefSeq" id="WP_157517945.1">
    <property type="nucleotide sequence ID" value="NZ_CP011071.1"/>
</dbReference>
<dbReference type="STRING" id="516051.VC82_471"/>
<dbReference type="GO" id="GO:0005829">
    <property type="term" value="C:cytosol"/>
    <property type="evidence" value="ECO:0007669"/>
    <property type="project" value="TreeGrafter"/>
</dbReference>